<reference evidence="2" key="1">
    <citation type="journal article" date="2019" name="Int. J. Syst. Evol. Microbiol.">
        <title>The Global Catalogue of Microorganisms (GCM) 10K type strain sequencing project: providing services to taxonomists for standard genome sequencing and annotation.</title>
        <authorList>
            <consortium name="The Broad Institute Genomics Platform"/>
            <consortium name="The Broad Institute Genome Sequencing Center for Infectious Disease"/>
            <person name="Wu L."/>
            <person name="Ma J."/>
        </authorList>
    </citation>
    <scope>NUCLEOTIDE SEQUENCE [LARGE SCALE GENOMIC DNA]</scope>
    <source>
        <strain evidence="2">CCM 7526</strain>
    </source>
</reference>
<gene>
    <name evidence="1" type="ORF">ACFQ5G_53410</name>
</gene>
<dbReference type="EMBL" id="JBHTMK010000079">
    <property type="protein sequence ID" value="MFD1374186.1"/>
    <property type="molecule type" value="Genomic_DNA"/>
</dbReference>
<dbReference type="RefSeq" id="WP_317794214.1">
    <property type="nucleotide sequence ID" value="NZ_AP028461.1"/>
</dbReference>
<comment type="caution">
    <text evidence="1">The sequence shown here is derived from an EMBL/GenBank/DDBJ whole genome shotgun (WGS) entry which is preliminary data.</text>
</comment>
<evidence type="ECO:0000313" key="2">
    <source>
        <dbReference type="Proteomes" id="UP001597183"/>
    </source>
</evidence>
<name>A0ABW4ATG8_9ACTN</name>
<accession>A0ABW4ATG8</accession>
<dbReference type="Proteomes" id="UP001597183">
    <property type="component" value="Unassembled WGS sequence"/>
</dbReference>
<protein>
    <submittedName>
        <fullName evidence="1">Uncharacterized protein</fullName>
    </submittedName>
</protein>
<evidence type="ECO:0000313" key="1">
    <source>
        <dbReference type="EMBL" id="MFD1374186.1"/>
    </source>
</evidence>
<proteinExistence type="predicted"/>
<organism evidence="1 2">
    <name type="scientific">Actinoplanes sichuanensis</name>
    <dbReference type="NCBI Taxonomy" id="512349"/>
    <lineage>
        <taxon>Bacteria</taxon>
        <taxon>Bacillati</taxon>
        <taxon>Actinomycetota</taxon>
        <taxon>Actinomycetes</taxon>
        <taxon>Micromonosporales</taxon>
        <taxon>Micromonosporaceae</taxon>
        <taxon>Actinoplanes</taxon>
    </lineage>
</organism>
<keyword evidence="2" id="KW-1185">Reference proteome</keyword>
<sequence>MVSDWLHAQTAAFLALRDQAVASWHGVETAVRGGDEGTPEYDGPDVPCLQLLALDVVRPDGTAVNVTTYQNDLSFGLWADAGAVCDRDEWGRGYRRRALTELPAGPIVEVEVYLDDDVLAEVRIQIADREVLLVAGESYEDWSGGLEWHRLDESVLVFTDPGAAEKMRWVPGRGALRRIG</sequence>